<dbReference type="EMBL" id="BOMV01000106">
    <property type="protein sequence ID" value="GIF01571.1"/>
    <property type="molecule type" value="Genomic_DNA"/>
</dbReference>
<evidence type="ECO:0000313" key="2">
    <source>
        <dbReference type="EMBL" id="GIF01571.1"/>
    </source>
</evidence>
<reference evidence="2" key="1">
    <citation type="submission" date="2021-01" db="EMBL/GenBank/DDBJ databases">
        <title>Whole genome shotgun sequence of Actinoplanes rishiriensis NBRC 108556.</title>
        <authorList>
            <person name="Komaki H."/>
            <person name="Tamura T."/>
        </authorList>
    </citation>
    <scope>NUCLEOTIDE SEQUENCE</scope>
    <source>
        <strain evidence="2">NBRC 108556</strain>
    </source>
</reference>
<feature type="transmembrane region" description="Helical" evidence="1">
    <location>
        <begin position="38"/>
        <end position="57"/>
    </location>
</feature>
<evidence type="ECO:0000313" key="3">
    <source>
        <dbReference type="Proteomes" id="UP000636960"/>
    </source>
</evidence>
<keyword evidence="1" id="KW-0472">Membrane</keyword>
<comment type="caution">
    <text evidence="2">The sequence shown here is derived from an EMBL/GenBank/DDBJ whole genome shotgun (WGS) entry which is preliminary data.</text>
</comment>
<accession>A0A919N1I8</accession>
<keyword evidence="1" id="KW-0812">Transmembrane</keyword>
<evidence type="ECO:0000256" key="1">
    <source>
        <dbReference type="SAM" id="Phobius"/>
    </source>
</evidence>
<dbReference type="Proteomes" id="UP000636960">
    <property type="component" value="Unassembled WGS sequence"/>
</dbReference>
<gene>
    <name evidence="2" type="ORF">Ari01nite_90350</name>
</gene>
<keyword evidence="1" id="KW-1133">Transmembrane helix</keyword>
<organism evidence="2 3">
    <name type="scientific">Paractinoplanes rishiriensis</name>
    <dbReference type="NCBI Taxonomy" id="1050105"/>
    <lineage>
        <taxon>Bacteria</taxon>
        <taxon>Bacillati</taxon>
        <taxon>Actinomycetota</taxon>
        <taxon>Actinomycetes</taxon>
        <taxon>Micromonosporales</taxon>
        <taxon>Micromonosporaceae</taxon>
        <taxon>Paractinoplanes</taxon>
    </lineage>
</organism>
<name>A0A919N1I8_9ACTN</name>
<dbReference type="AlphaFoldDB" id="A0A919N1I8"/>
<protein>
    <submittedName>
        <fullName evidence="2">Uncharacterized protein</fullName>
    </submittedName>
</protein>
<keyword evidence="3" id="KW-1185">Reference proteome</keyword>
<proteinExistence type="predicted"/>
<sequence>MTHKTTGAGLAEGKIMQSPFTLARVTAAAFGPAAMPGWVWALLVAAALAAAVTGKVLDYRLRRRAIEKVPAQRVVDVLSAAPATRRGSRAR</sequence>